<keyword evidence="3" id="KW-0551">Lipid droplet</keyword>
<protein>
    <submittedName>
        <fullName evidence="5">Perilipin-3</fullName>
    </submittedName>
</protein>
<dbReference type="OrthoDB" id="376826at2759"/>
<evidence type="ECO:0000313" key="6">
    <source>
        <dbReference type="Proteomes" id="UP000499080"/>
    </source>
</evidence>
<organism evidence="5 6">
    <name type="scientific">Araneus ventricosus</name>
    <name type="common">Orbweaver spider</name>
    <name type="synonym">Epeira ventricosa</name>
    <dbReference type="NCBI Taxonomy" id="182803"/>
    <lineage>
        <taxon>Eukaryota</taxon>
        <taxon>Metazoa</taxon>
        <taxon>Ecdysozoa</taxon>
        <taxon>Arthropoda</taxon>
        <taxon>Chelicerata</taxon>
        <taxon>Arachnida</taxon>
        <taxon>Araneae</taxon>
        <taxon>Araneomorphae</taxon>
        <taxon>Entelegynae</taxon>
        <taxon>Araneoidea</taxon>
        <taxon>Araneidae</taxon>
        <taxon>Araneus</taxon>
    </lineage>
</organism>
<feature type="compositionally biased region" description="Basic and acidic residues" evidence="4">
    <location>
        <begin position="395"/>
        <end position="407"/>
    </location>
</feature>
<name>A0A4Y2K097_ARAVE</name>
<evidence type="ECO:0000256" key="4">
    <source>
        <dbReference type="SAM" id="MobiDB-lite"/>
    </source>
</evidence>
<sequence>MHSVTITITRVPNFMAHIEQNSLDLILCQRRSKKRRHSLKMARGEGDTPLKSNFVERVVKLPMVHQALDYATNTYSHIKESNRLVNFTLTNAEKTATFVAGQAKPVVLKFEKQIQVVDDLACKGLGTLEEKVPFIKKPADEIIGDTRKLYVSTVNSRIEDIRKYGNDKVRSAADFGLKRATAIFGENVVKSVLTSVDGVLVITQNYLDYILPPPKEEKQSNGTKEEKEKSSVLVRVTRLSNAIRKRAHQAILIQMENLQEKAFDLFLIYPIRLIEISKTNVDAAIAYANKLWVAIWQQEVPEGDEAEKNRIEQQLLHLARLVSKQVASTYTSFSQTPAQTDGTSDTQELHQAPAVVVAVRDGILSVLGMVKLIPQLLPMYLYGLASWLEEYRTSKKKSGDDREEVKENGSVQGQVHSHQNNIHADDSGISEENHD</sequence>
<comment type="caution">
    <text evidence="5">The sequence shown here is derived from an EMBL/GenBank/DDBJ whole genome shotgun (WGS) entry which is preliminary data.</text>
</comment>
<accession>A0A4Y2K097</accession>
<keyword evidence="6" id="KW-1185">Reference proteome</keyword>
<dbReference type="SUPFAM" id="SSF109775">
    <property type="entry name" value="Mannose-6-phosphate receptor binding protein 1 (Tip47), C-terminal domain"/>
    <property type="match status" value="1"/>
</dbReference>
<dbReference type="Proteomes" id="UP000499080">
    <property type="component" value="Unassembled WGS sequence"/>
</dbReference>
<dbReference type="AlphaFoldDB" id="A0A4Y2K097"/>
<dbReference type="Pfam" id="PF03036">
    <property type="entry name" value="Perilipin"/>
    <property type="match status" value="1"/>
</dbReference>
<dbReference type="PANTHER" id="PTHR14024">
    <property type="entry name" value="PERILIPIN"/>
    <property type="match status" value="1"/>
</dbReference>
<gene>
    <name evidence="5" type="primary">Plin3</name>
    <name evidence="5" type="ORF">AVEN_162465_1</name>
</gene>
<dbReference type="GO" id="GO:0005811">
    <property type="term" value="C:lipid droplet"/>
    <property type="evidence" value="ECO:0007669"/>
    <property type="project" value="UniProtKB-SubCell"/>
</dbReference>
<feature type="region of interest" description="Disordered" evidence="4">
    <location>
        <begin position="395"/>
        <end position="435"/>
    </location>
</feature>
<feature type="compositionally biased region" description="Basic and acidic residues" evidence="4">
    <location>
        <begin position="423"/>
        <end position="435"/>
    </location>
</feature>
<evidence type="ECO:0000256" key="1">
    <source>
        <dbReference type="ARBA" id="ARBA00004502"/>
    </source>
</evidence>
<dbReference type="GO" id="GO:0019915">
    <property type="term" value="P:lipid storage"/>
    <property type="evidence" value="ECO:0007669"/>
    <property type="project" value="TreeGrafter"/>
</dbReference>
<evidence type="ECO:0000313" key="5">
    <source>
        <dbReference type="EMBL" id="GBM95239.1"/>
    </source>
</evidence>
<dbReference type="GO" id="GO:0010890">
    <property type="term" value="P:positive regulation of triglyceride storage"/>
    <property type="evidence" value="ECO:0007669"/>
    <property type="project" value="TreeGrafter"/>
</dbReference>
<evidence type="ECO:0000256" key="2">
    <source>
        <dbReference type="ARBA" id="ARBA00006311"/>
    </source>
</evidence>
<dbReference type="PANTHER" id="PTHR14024:SF49">
    <property type="entry name" value="LIPID STORAGE DROPLETS SURFACE-BINDING PROTEIN 1"/>
    <property type="match status" value="1"/>
</dbReference>
<dbReference type="InterPro" id="IPR004279">
    <property type="entry name" value="Perilipin"/>
</dbReference>
<dbReference type="GO" id="GO:0005829">
    <property type="term" value="C:cytosol"/>
    <property type="evidence" value="ECO:0007669"/>
    <property type="project" value="TreeGrafter"/>
</dbReference>
<evidence type="ECO:0000256" key="3">
    <source>
        <dbReference type="ARBA" id="ARBA00022677"/>
    </source>
</evidence>
<comment type="similarity">
    <text evidence="2">Belongs to the perilipin family.</text>
</comment>
<reference evidence="5 6" key="1">
    <citation type="journal article" date="2019" name="Sci. Rep.">
        <title>Orb-weaving spider Araneus ventricosus genome elucidates the spidroin gene catalogue.</title>
        <authorList>
            <person name="Kono N."/>
            <person name="Nakamura H."/>
            <person name="Ohtoshi R."/>
            <person name="Moran D.A.P."/>
            <person name="Shinohara A."/>
            <person name="Yoshida Y."/>
            <person name="Fujiwara M."/>
            <person name="Mori M."/>
            <person name="Tomita M."/>
            <person name="Arakawa K."/>
        </authorList>
    </citation>
    <scope>NUCLEOTIDE SEQUENCE [LARGE SCALE GENOMIC DNA]</scope>
</reference>
<comment type="subcellular location">
    <subcellularLocation>
        <location evidence="1">Lipid droplet</location>
    </subcellularLocation>
</comment>
<feature type="compositionally biased region" description="Polar residues" evidence="4">
    <location>
        <begin position="409"/>
        <end position="422"/>
    </location>
</feature>
<proteinExistence type="inferred from homology"/>
<dbReference type="EMBL" id="BGPR01004041">
    <property type="protein sequence ID" value="GBM95239.1"/>
    <property type="molecule type" value="Genomic_DNA"/>
</dbReference>